<dbReference type="PANTHER" id="PTHR23419">
    <property type="entry name" value="DIVALENT CATION TOLERANCE CUTA-RELATED"/>
    <property type="match status" value="1"/>
</dbReference>
<dbReference type="InterPro" id="IPR015867">
    <property type="entry name" value="N-reg_PII/ATP_PRibTrfase_C"/>
</dbReference>
<proteinExistence type="inferred from homology"/>
<gene>
    <name evidence="2" type="primary">cutA_1</name>
    <name evidence="2" type="ORF">ERS450000_03517</name>
</gene>
<accession>A0A0H5NX24</accession>
<reference evidence="3" key="1">
    <citation type="submission" date="2015-03" db="EMBL/GenBank/DDBJ databases">
        <authorList>
            <consortium name="Pathogen Informatics"/>
        </authorList>
    </citation>
    <scope>NUCLEOTIDE SEQUENCE [LARGE SCALE GENOMIC DNA]</scope>
    <source>
        <strain evidence="3">NCTC11134</strain>
        <plasmid evidence="3">2</plasmid>
    </source>
</reference>
<geneLocation type="plasmid" evidence="2">
    <name>2</name>
</geneLocation>
<dbReference type="EMBL" id="LN868939">
    <property type="protein sequence ID" value="CRY79863.1"/>
    <property type="molecule type" value="Genomic_DNA"/>
</dbReference>
<dbReference type="AlphaFoldDB" id="A0A0H5NX24"/>
<name>A0A0H5NX24_NOCFR</name>
<sequence length="111" mass="12296">MAESVDIVSISITAEDDEHLADITRTLVRERLAACGNIIGGVRSVYAWQGEIEDEEEALLILHTSAALVDRVVERVRELHPYDTPQVLAVPVVGALEGYRRWILDWATGEA</sequence>
<comment type="similarity">
    <text evidence="1">Belongs to the CutA family.</text>
</comment>
<keyword evidence="2" id="KW-0614">Plasmid</keyword>
<dbReference type="RefSeq" id="WP_060593575.1">
    <property type="nucleotide sequence ID" value="NZ_CP031418.1"/>
</dbReference>
<dbReference type="GO" id="GO:0005507">
    <property type="term" value="F:copper ion binding"/>
    <property type="evidence" value="ECO:0007669"/>
    <property type="project" value="TreeGrafter"/>
</dbReference>
<dbReference type="InterPro" id="IPR004323">
    <property type="entry name" value="Ion_tolerance_CutA"/>
</dbReference>
<dbReference type="KEGG" id="nfr:ERS450000_03517"/>
<evidence type="ECO:0000313" key="2">
    <source>
        <dbReference type="EMBL" id="CRY79863.1"/>
    </source>
</evidence>
<dbReference type="Gene3D" id="3.30.70.120">
    <property type="match status" value="1"/>
</dbReference>
<dbReference type="SUPFAM" id="SSF54913">
    <property type="entry name" value="GlnB-like"/>
    <property type="match status" value="1"/>
</dbReference>
<dbReference type="PANTHER" id="PTHR23419:SF8">
    <property type="entry name" value="FI09726P"/>
    <property type="match status" value="1"/>
</dbReference>
<protein>
    <submittedName>
        <fullName evidence="2">Divalent-cation tolerance protein CutA</fullName>
    </submittedName>
</protein>
<dbReference type="GO" id="GO:0010038">
    <property type="term" value="P:response to metal ion"/>
    <property type="evidence" value="ECO:0007669"/>
    <property type="project" value="InterPro"/>
</dbReference>
<organism evidence="2 3">
    <name type="scientific">Nocardia farcinica</name>
    <dbReference type="NCBI Taxonomy" id="37329"/>
    <lineage>
        <taxon>Bacteria</taxon>
        <taxon>Bacillati</taxon>
        <taxon>Actinomycetota</taxon>
        <taxon>Actinomycetes</taxon>
        <taxon>Mycobacteriales</taxon>
        <taxon>Nocardiaceae</taxon>
        <taxon>Nocardia</taxon>
    </lineage>
</organism>
<evidence type="ECO:0000256" key="1">
    <source>
        <dbReference type="ARBA" id="ARBA00010169"/>
    </source>
</evidence>
<dbReference type="Proteomes" id="UP000057820">
    <property type="component" value="Plasmid 2"/>
</dbReference>
<dbReference type="InterPro" id="IPR011322">
    <property type="entry name" value="N-reg_PII-like_a/b"/>
</dbReference>
<evidence type="ECO:0000313" key="3">
    <source>
        <dbReference type="Proteomes" id="UP000057820"/>
    </source>
</evidence>
<dbReference type="Pfam" id="PF03091">
    <property type="entry name" value="CutA1"/>
    <property type="match status" value="1"/>
</dbReference>